<accession>A0A552U7T0</accession>
<feature type="chain" id="PRO_5021938544" description="EF-hand domain-containing protein" evidence="1">
    <location>
        <begin position="21"/>
        <end position="286"/>
    </location>
</feature>
<evidence type="ECO:0000313" key="2">
    <source>
        <dbReference type="EMBL" id="TRW14229.1"/>
    </source>
</evidence>
<gene>
    <name evidence="2" type="ORF">FMM06_10955</name>
</gene>
<keyword evidence="1" id="KW-0732">Signal</keyword>
<comment type="caution">
    <text evidence="2">The sequence shown here is derived from an EMBL/GenBank/DDBJ whole genome shotgun (WGS) entry which is preliminary data.</text>
</comment>
<dbReference type="AlphaFoldDB" id="A0A552U7T0"/>
<reference evidence="2 3" key="1">
    <citation type="submission" date="2019-07" db="EMBL/GenBank/DDBJ databases">
        <title>Novel species isolated from glacier.</title>
        <authorList>
            <person name="Liu Q."/>
            <person name="Xin Y.-H."/>
        </authorList>
    </citation>
    <scope>NUCLEOTIDE SEQUENCE [LARGE SCALE GENOMIC DNA]</scope>
    <source>
        <strain evidence="2 3">LB1R16</strain>
    </source>
</reference>
<dbReference type="Proteomes" id="UP000317894">
    <property type="component" value="Unassembled WGS sequence"/>
</dbReference>
<dbReference type="RefSeq" id="WP_144237434.1">
    <property type="nucleotide sequence ID" value="NZ_VJWA01000002.1"/>
</dbReference>
<keyword evidence="3" id="KW-1185">Reference proteome</keyword>
<sequence length="286" mass="30979">MIRIMLAMGLAMLGSVGATAAPTVPSAKLDLKPVQRVIPRRNIRNQPILEAARNGSLNKLVLTRAAYLDKMRFLHGNKDWNQDGVVSWQGANAPENLADFAKCVIVDYQYTPASTVKDKTKPGQMITTPAKHSPIDWRTFLEVLGETKFEGGECEVIGVVDVTKCLVGNTPYTYEQLNPPAPQCVSKPNAPCIPVPKNPYAGVGKALFCLANPKDPSCAGDFAKLCAAKGGTLKVFSKMQGCEKYQTFGPDSTAALLKVAALNFDSEDWNQDGKISGKEGEFLCKR</sequence>
<name>A0A552U7T0_9SPHN</name>
<dbReference type="EMBL" id="VJWA01000002">
    <property type="protein sequence ID" value="TRW14229.1"/>
    <property type="molecule type" value="Genomic_DNA"/>
</dbReference>
<protein>
    <recommendedName>
        <fullName evidence="4">EF-hand domain-containing protein</fullName>
    </recommendedName>
</protein>
<feature type="signal peptide" evidence="1">
    <location>
        <begin position="1"/>
        <end position="20"/>
    </location>
</feature>
<organism evidence="2 3">
    <name type="scientific">Glacieibacterium frigidum</name>
    <dbReference type="NCBI Taxonomy" id="2593303"/>
    <lineage>
        <taxon>Bacteria</taxon>
        <taxon>Pseudomonadati</taxon>
        <taxon>Pseudomonadota</taxon>
        <taxon>Alphaproteobacteria</taxon>
        <taxon>Sphingomonadales</taxon>
        <taxon>Sphingosinicellaceae</taxon>
        <taxon>Glacieibacterium</taxon>
    </lineage>
</organism>
<evidence type="ECO:0000313" key="3">
    <source>
        <dbReference type="Proteomes" id="UP000317894"/>
    </source>
</evidence>
<evidence type="ECO:0000256" key="1">
    <source>
        <dbReference type="SAM" id="SignalP"/>
    </source>
</evidence>
<dbReference type="OrthoDB" id="9840197at2"/>
<proteinExistence type="predicted"/>
<evidence type="ECO:0008006" key="4">
    <source>
        <dbReference type="Google" id="ProtNLM"/>
    </source>
</evidence>